<gene>
    <name evidence="2" type="ORF">P5673_015167</name>
</gene>
<keyword evidence="2" id="KW-0695">RNA-directed DNA polymerase</keyword>
<proteinExistence type="predicted"/>
<reference evidence="2" key="2">
    <citation type="journal article" date="2023" name="Science">
        <title>Genomic signatures of disease resistance in endangered staghorn corals.</title>
        <authorList>
            <person name="Vollmer S.V."/>
            <person name="Selwyn J.D."/>
            <person name="Despard B.A."/>
            <person name="Roesel C.L."/>
        </authorList>
    </citation>
    <scope>NUCLEOTIDE SEQUENCE</scope>
    <source>
        <strain evidence="2">K2</strain>
    </source>
</reference>
<dbReference type="SUPFAM" id="SSF56672">
    <property type="entry name" value="DNA/RNA polymerases"/>
    <property type="match status" value="1"/>
</dbReference>
<protein>
    <submittedName>
        <fullName evidence="2">RNA-directed DNA polymerase from mobile element jockey</fullName>
    </submittedName>
</protein>
<dbReference type="Pfam" id="PF00078">
    <property type="entry name" value="RVT_1"/>
    <property type="match status" value="1"/>
</dbReference>
<reference evidence="2" key="1">
    <citation type="journal article" date="2023" name="G3 (Bethesda)">
        <title>Whole genome assembly and annotation of the endangered Caribbean coral Acropora cervicornis.</title>
        <authorList>
            <person name="Selwyn J.D."/>
            <person name="Vollmer S.V."/>
        </authorList>
    </citation>
    <scope>NUCLEOTIDE SEQUENCE</scope>
    <source>
        <strain evidence="2">K2</strain>
    </source>
</reference>
<sequence>MSGVPQGSVLGPHLYIIFVNDLFYNVKEATLSAYADDKQLYFSHKEALTLQHTLNSELAIVSSWISDNGLILNAKNCESLLFRRPKAQCNQTNEEDISFSVNGTVIKAHMSCKLHGVHIDDNLNLSKHVASLCKETRKQVAIMSRFKKLLSTTTKLFCTKPIFYLILPIAPLYGCIVPKQQLANSKS</sequence>
<dbReference type="InterPro" id="IPR043502">
    <property type="entry name" value="DNA/RNA_pol_sf"/>
</dbReference>
<evidence type="ECO:0000259" key="1">
    <source>
        <dbReference type="PROSITE" id="PS50878"/>
    </source>
</evidence>
<dbReference type="PROSITE" id="PS50878">
    <property type="entry name" value="RT_POL"/>
    <property type="match status" value="1"/>
</dbReference>
<evidence type="ECO:0000313" key="3">
    <source>
        <dbReference type="Proteomes" id="UP001249851"/>
    </source>
</evidence>
<organism evidence="2 3">
    <name type="scientific">Acropora cervicornis</name>
    <name type="common">Staghorn coral</name>
    <dbReference type="NCBI Taxonomy" id="6130"/>
    <lineage>
        <taxon>Eukaryota</taxon>
        <taxon>Metazoa</taxon>
        <taxon>Cnidaria</taxon>
        <taxon>Anthozoa</taxon>
        <taxon>Hexacorallia</taxon>
        <taxon>Scleractinia</taxon>
        <taxon>Astrocoeniina</taxon>
        <taxon>Acroporidae</taxon>
        <taxon>Acropora</taxon>
    </lineage>
</organism>
<keyword evidence="3" id="KW-1185">Reference proteome</keyword>
<name>A0AAD9V5F6_ACRCE</name>
<dbReference type="GO" id="GO:0003964">
    <property type="term" value="F:RNA-directed DNA polymerase activity"/>
    <property type="evidence" value="ECO:0007669"/>
    <property type="project" value="UniProtKB-KW"/>
</dbReference>
<keyword evidence="2" id="KW-0548">Nucleotidyltransferase</keyword>
<comment type="caution">
    <text evidence="2">The sequence shown here is derived from an EMBL/GenBank/DDBJ whole genome shotgun (WGS) entry which is preliminary data.</text>
</comment>
<keyword evidence="2" id="KW-0808">Transferase</keyword>
<dbReference type="PANTHER" id="PTHR33332">
    <property type="entry name" value="REVERSE TRANSCRIPTASE DOMAIN-CONTAINING PROTEIN"/>
    <property type="match status" value="1"/>
</dbReference>
<dbReference type="EMBL" id="JARQWQ010000031">
    <property type="protein sequence ID" value="KAK2561782.1"/>
    <property type="molecule type" value="Genomic_DNA"/>
</dbReference>
<dbReference type="Proteomes" id="UP001249851">
    <property type="component" value="Unassembled WGS sequence"/>
</dbReference>
<feature type="domain" description="Reverse transcriptase" evidence="1">
    <location>
        <begin position="1"/>
        <end position="106"/>
    </location>
</feature>
<dbReference type="InterPro" id="IPR000477">
    <property type="entry name" value="RT_dom"/>
</dbReference>
<dbReference type="AlphaFoldDB" id="A0AAD9V5F6"/>
<accession>A0AAD9V5F6</accession>
<evidence type="ECO:0000313" key="2">
    <source>
        <dbReference type="EMBL" id="KAK2561782.1"/>
    </source>
</evidence>